<comment type="caution">
    <text evidence="3">The sequence shown here is derived from an EMBL/GenBank/DDBJ whole genome shotgun (WGS) entry which is preliminary data.</text>
</comment>
<dbReference type="AlphaFoldDB" id="A0A5A5U7L8"/>
<evidence type="ECO:0000313" key="3">
    <source>
        <dbReference type="EMBL" id="GDZ84719.1"/>
    </source>
</evidence>
<proteinExistence type="predicted"/>
<organism evidence="3 4">
    <name type="scientific">Leuconostoc citreum</name>
    <dbReference type="NCBI Taxonomy" id="33964"/>
    <lineage>
        <taxon>Bacteria</taxon>
        <taxon>Bacillati</taxon>
        <taxon>Bacillota</taxon>
        <taxon>Bacilli</taxon>
        <taxon>Lactobacillales</taxon>
        <taxon>Lactobacillaceae</taxon>
        <taxon>Leuconostoc</taxon>
    </lineage>
</organism>
<feature type="region of interest" description="Disordered" evidence="2">
    <location>
        <begin position="628"/>
        <end position="664"/>
    </location>
</feature>
<dbReference type="RefSeq" id="WP_133286158.1">
    <property type="nucleotide sequence ID" value="NZ_BJJW01000025.1"/>
</dbReference>
<feature type="compositionally biased region" description="Low complexity" evidence="2">
    <location>
        <begin position="646"/>
        <end position="659"/>
    </location>
</feature>
<feature type="compositionally biased region" description="Polar residues" evidence="2">
    <location>
        <begin position="628"/>
        <end position="645"/>
    </location>
</feature>
<feature type="coiled-coil region" evidence="1">
    <location>
        <begin position="499"/>
        <end position="529"/>
    </location>
</feature>
<sequence length="715" mass="79107">MFGFRKKETVIETNYYARIDENTLDFNEDLVQSLAEKSGDLVSTWPNANLADLQQFLFLLTNDIVRASNRNFKIGNITYFEKDHKGRSEPTGLSWDNAEITPAFENIAVATAEHIFNAASVRQDEETDYDTIIDALTPFLEAVLENTKLAVNDMPVLPDAQQYRQAQEDGEIITVEAKKFVIQRTETRQPSDNGKLVDHVEVKEQANGPVTPSVPVKPKAPAPQSTVVPVIGHSKEANVKTPPTLVKGLSEAQKLIDQVKLQPKGFDVSKDLQEVAPVNEQYVQSQLNQERRKANTFLDETSTMYTKKVRKTLADLLHRLNENKKERLQALQQTDVLSAINDTLATERPVVYEERFNRAQAARRAGFDSEISDENARHEQTLVSLKGSYVRDIESLKVSVNQEIDDWYTERSKELANSLQASLSEDMAKLAQQAEEDAMTQLTALRDDLLTKNMQSLMDMKANLANGLEKQATLYQKQHDEAVLNATKLAAARVQEGSLSELEKQIQVLKTANNELESQLKAKDATSNQALTELQAKLTQALAEKNHSSTDEKTNDRLLDILSHQMQTPPVTEVKKLPVWKPILIGLLSAAAITTAGIGGYVMAQHQNVPTRSAQNATVPSEATIAQTSSKLEASSNTNSKIKTQSASSNSSGVSSSVSKNDNQAANNPLLTRFHIGQDVPVTINGAAVTAKIVSIQDKAITVFHDGYNYNVPMD</sequence>
<gene>
    <name evidence="3" type="ORF">LCIT_19610</name>
</gene>
<dbReference type="Proteomes" id="UP000323274">
    <property type="component" value="Unassembled WGS sequence"/>
</dbReference>
<accession>A0A5A5U7L8</accession>
<reference evidence="3 4" key="1">
    <citation type="submission" date="2019-04" db="EMBL/GenBank/DDBJ databases">
        <title>A pseudo-fructophilic Leuconostoc citreum strain F192-5 isolated from peel of satsuma mandarin: the first report for isolation and characterization of strain-dependent fructophilic-like characteristics.</title>
        <authorList>
            <person name="Maeno S."/>
            <person name="Tanizawa Y."/>
            <person name="Kajikawa A."/>
            <person name="Kanesaki Y."/>
            <person name="Kubota E."/>
            <person name="Arita M."/>
            <person name="Leon D."/>
            <person name="Endo A."/>
        </authorList>
    </citation>
    <scope>NUCLEOTIDE SEQUENCE [LARGE SCALE GENOMIC DNA]</scope>
    <source>
        <strain evidence="3 4">F192-5</strain>
    </source>
</reference>
<protein>
    <submittedName>
        <fullName evidence="3">Uncharacterized protein</fullName>
    </submittedName>
</protein>
<dbReference type="EMBL" id="BJJW01000025">
    <property type="protein sequence ID" value="GDZ84719.1"/>
    <property type="molecule type" value="Genomic_DNA"/>
</dbReference>
<evidence type="ECO:0000256" key="2">
    <source>
        <dbReference type="SAM" id="MobiDB-lite"/>
    </source>
</evidence>
<evidence type="ECO:0000256" key="1">
    <source>
        <dbReference type="SAM" id="Coils"/>
    </source>
</evidence>
<keyword evidence="1" id="KW-0175">Coiled coil</keyword>
<evidence type="ECO:0000313" key="4">
    <source>
        <dbReference type="Proteomes" id="UP000323274"/>
    </source>
</evidence>
<name>A0A5A5U7L8_LEUCI</name>